<feature type="domain" description="Major facilitator superfamily (MFS) profile" evidence="9">
    <location>
        <begin position="25"/>
        <end position="506"/>
    </location>
</feature>
<feature type="transmembrane region" description="Helical" evidence="8">
    <location>
        <begin position="452"/>
        <end position="469"/>
    </location>
</feature>
<dbReference type="InterPro" id="IPR005828">
    <property type="entry name" value="MFS_sugar_transport-like"/>
</dbReference>
<reference evidence="10" key="1">
    <citation type="submission" date="2021-12" db="EMBL/GenBank/DDBJ databases">
        <title>Curvularia clavata genome.</title>
        <authorList>
            <person name="Cao Y."/>
        </authorList>
    </citation>
    <scope>NUCLEOTIDE SEQUENCE</scope>
    <source>
        <strain evidence="10">Yc1106</strain>
    </source>
</reference>
<evidence type="ECO:0000256" key="3">
    <source>
        <dbReference type="ARBA" id="ARBA00022448"/>
    </source>
</evidence>
<dbReference type="AlphaFoldDB" id="A0A9Q8Z3K0"/>
<comment type="subcellular location">
    <subcellularLocation>
        <location evidence="1">Membrane</location>
        <topology evidence="1">Multi-pass membrane protein</topology>
    </subcellularLocation>
</comment>
<dbReference type="Proteomes" id="UP001056012">
    <property type="component" value="Chromosome 2"/>
</dbReference>
<feature type="transmembrane region" description="Helical" evidence="8">
    <location>
        <begin position="96"/>
        <end position="118"/>
    </location>
</feature>
<dbReference type="Pfam" id="PF00083">
    <property type="entry name" value="Sugar_tr"/>
    <property type="match status" value="1"/>
</dbReference>
<dbReference type="EMBL" id="CP089275">
    <property type="protein sequence ID" value="USP75344.1"/>
    <property type="molecule type" value="Genomic_DNA"/>
</dbReference>
<feature type="transmembrane region" description="Helical" evidence="8">
    <location>
        <begin position="481"/>
        <end position="502"/>
    </location>
</feature>
<dbReference type="InterPro" id="IPR050360">
    <property type="entry name" value="MFS_Sugar_Transporters"/>
</dbReference>
<feature type="transmembrane region" description="Helical" evidence="8">
    <location>
        <begin position="20"/>
        <end position="38"/>
    </location>
</feature>
<evidence type="ECO:0000256" key="1">
    <source>
        <dbReference type="ARBA" id="ARBA00004141"/>
    </source>
</evidence>
<dbReference type="InterPro" id="IPR003663">
    <property type="entry name" value="Sugar/inositol_transpt"/>
</dbReference>
<dbReference type="InterPro" id="IPR020846">
    <property type="entry name" value="MFS_dom"/>
</dbReference>
<accession>A0A9Q8Z3K0</accession>
<feature type="transmembrane region" description="Helical" evidence="8">
    <location>
        <begin position="418"/>
        <end position="440"/>
    </location>
</feature>
<keyword evidence="11" id="KW-1185">Reference proteome</keyword>
<dbReference type="PANTHER" id="PTHR48022">
    <property type="entry name" value="PLASTIDIC GLUCOSE TRANSPORTER 4"/>
    <property type="match status" value="1"/>
</dbReference>
<dbReference type="InterPro" id="IPR005829">
    <property type="entry name" value="Sugar_transporter_CS"/>
</dbReference>
<proteinExistence type="inferred from homology"/>
<evidence type="ECO:0000313" key="11">
    <source>
        <dbReference type="Proteomes" id="UP001056012"/>
    </source>
</evidence>
<feature type="transmembrane region" description="Helical" evidence="8">
    <location>
        <begin position="177"/>
        <end position="199"/>
    </location>
</feature>
<feature type="transmembrane region" description="Helical" evidence="8">
    <location>
        <begin position="346"/>
        <end position="369"/>
    </location>
</feature>
<feature type="transmembrane region" description="Helical" evidence="8">
    <location>
        <begin position="312"/>
        <end position="334"/>
    </location>
</feature>
<dbReference type="PRINTS" id="PR00171">
    <property type="entry name" value="SUGRTRNSPORT"/>
</dbReference>
<dbReference type="GO" id="GO:0005351">
    <property type="term" value="F:carbohydrate:proton symporter activity"/>
    <property type="evidence" value="ECO:0007669"/>
    <property type="project" value="TreeGrafter"/>
</dbReference>
<sequence length="552" mass="61432">MGGFARAPEDRPTPPQVYNWRVYMAALVISMGVLAYGYDSAFIGTTIAQESFKRDFGINASNKNEITSNITSIYSAGGLVGALCMYPFLELLGRRATVIISDAIFIVGAIMCTDHFMVQNSAVFVEIECADSQLVPKNQLSFILAGRFFTGMGVGGIAAVSPIYIAEISPPAIRGRLTGFFESFYQTGAVIGFWINYGIVHSMDGKKSTAWRIPMAVQLIPAGLLALMIPVLKESPTWLLKRGRDAEALKSYSFFRNLPEDHPYIAQDVQFVRNEIAKERTTLLRGEKRPTFLNTIKAAAQEASMPGMRNRFVLVFLMFMWQAWSGAAAINYYSPTIFTSIGLSDVTLWTGVYGIIKAGGSIIFFTWFIDKFGRKWPWIVSSLICAFCQYYLAIYIALGKPTVGEPMSDSTIMGGKAATAMIMIFGASWSFGANGLPWIISSEIFPASLRSVSGPWAAASVWIWTLAATKALPDMYSHMKWGVYVFFASCLICASVYAWFFIHDTKGLRMDQMDELFGFEKRGEFIEDVERKSSVNERYEYEKEPAQHTEVV</sequence>
<dbReference type="InterPro" id="IPR036259">
    <property type="entry name" value="MFS_trans_sf"/>
</dbReference>
<feature type="transmembrane region" description="Helical" evidence="8">
    <location>
        <begin position="71"/>
        <end position="89"/>
    </location>
</feature>
<feature type="transmembrane region" description="Helical" evidence="8">
    <location>
        <begin position="142"/>
        <end position="165"/>
    </location>
</feature>
<keyword evidence="6 8" id="KW-0472">Membrane</keyword>
<dbReference type="VEuPathDB" id="FungiDB:yc1106_02618"/>
<evidence type="ECO:0000259" key="9">
    <source>
        <dbReference type="PROSITE" id="PS50850"/>
    </source>
</evidence>
<dbReference type="PROSITE" id="PS50850">
    <property type="entry name" value="MFS"/>
    <property type="match status" value="1"/>
</dbReference>
<comment type="similarity">
    <text evidence="2 7">Belongs to the major facilitator superfamily. Sugar transporter (TC 2.A.1.1) family.</text>
</comment>
<dbReference type="PANTHER" id="PTHR48022:SF60">
    <property type="entry name" value="MAJOR FACILITATOR SUPERFAMILY (MFS) PROFILE DOMAIN-CONTAINING PROTEIN"/>
    <property type="match status" value="1"/>
</dbReference>
<protein>
    <submittedName>
        <fullName evidence="10">Mfs quinate transporter</fullName>
    </submittedName>
</protein>
<evidence type="ECO:0000256" key="2">
    <source>
        <dbReference type="ARBA" id="ARBA00010992"/>
    </source>
</evidence>
<evidence type="ECO:0000256" key="6">
    <source>
        <dbReference type="ARBA" id="ARBA00023136"/>
    </source>
</evidence>
<gene>
    <name evidence="10" type="ORF">yc1106_02618</name>
</gene>
<evidence type="ECO:0000256" key="5">
    <source>
        <dbReference type="ARBA" id="ARBA00022989"/>
    </source>
</evidence>
<dbReference type="Gene3D" id="1.20.1250.20">
    <property type="entry name" value="MFS general substrate transporter like domains"/>
    <property type="match status" value="1"/>
</dbReference>
<keyword evidence="5 8" id="KW-1133">Transmembrane helix</keyword>
<keyword evidence="3 7" id="KW-0813">Transport</keyword>
<evidence type="ECO:0000256" key="7">
    <source>
        <dbReference type="RuleBase" id="RU003346"/>
    </source>
</evidence>
<evidence type="ECO:0000256" key="4">
    <source>
        <dbReference type="ARBA" id="ARBA00022692"/>
    </source>
</evidence>
<dbReference type="GO" id="GO:0016020">
    <property type="term" value="C:membrane"/>
    <property type="evidence" value="ECO:0007669"/>
    <property type="project" value="UniProtKB-SubCell"/>
</dbReference>
<keyword evidence="4 8" id="KW-0812">Transmembrane</keyword>
<organism evidence="10 11">
    <name type="scientific">Curvularia clavata</name>
    <dbReference type="NCBI Taxonomy" id="95742"/>
    <lineage>
        <taxon>Eukaryota</taxon>
        <taxon>Fungi</taxon>
        <taxon>Dikarya</taxon>
        <taxon>Ascomycota</taxon>
        <taxon>Pezizomycotina</taxon>
        <taxon>Dothideomycetes</taxon>
        <taxon>Pleosporomycetidae</taxon>
        <taxon>Pleosporales</taxon>
        <taxon>Pleosporineae</taxon>
        <taxon>Pleosporaceae</taxon>
        <taxon>Curvularia</taxon>
    </lineage>
</organism>
<dbReference type="NCBIfam" id="TIGR00879">
    <property type="entry name" value="SP"/>
    <property type="match status" value="1"/>
</dbReference>
<feature type="transmembrane region" description="Helical" evidence="8">
    <location>
        <begin position="376"/>
        <end position="398"/>
    </location>
</feature>
<dbReference type="PROSITE" id="PS00217">
    <property type="entry name" value="SUGAR_TRANSPORT_2"/>
    <property type="match status" value="1"/>
</dbReference>
<dbReference type="OrthoDB" id="508119at2759"/>
<feature type="transmembrane region" description="Helical" evidence="8">
    <location>
        <begin position="211"/>
        <end position="232"/>
    </location>
</feature>
<evidence type="ECO:0000256" key="8">
    <source>
        <dbReference type="SAM" id="Phobius"/>
    </source>
</evidence>
<name>A0A9Q8Z3K0_CURCL</name>
<dbReference type="SUPFAM" id="SSF103473">
    <property type="entry name" value="MFS general substrate transporter"/>
    <property type="match status" value="1"/>
</dbReference>
<evidence type="ECO:0000313" key="10">
    <source>
        <dbReference type="EMBL" id="USP75344.1"/>
    </source>
</evidence>